<evidence type="ECO:0000256" key="7">
    <source>
        <dbReference type="ARBA" id="ARBA00022723"/>
    </source>
</evidence>
<keyword evidence="12" id="KW-0234">DNA repair</keyword>
<dbReference type="InterPro" id="IPR003265">
    <property type="entry name" value="HhH-GPD_domain"/>
</dbReference>
<evidence type="ECO:0000256" key="3">
    <source>
        <dbReference type="ARBA" id="ARBA00008343"/>
    </source>
</evidence>
<keyword evidence="11" id="KW-0411">Iron-sulfur</keyword>
<evidence type="ECO:0000256" key="14">
    <source>
        <dbReference type="RuleBase" id="RU365096"/>
    </source>
</evidence>
<evidence type="ECO:0000256" key="13">
    <source>
        <dbReference type="ARBA" id="ARBA00023295"/>
    </source>
</evidence>
<comment type="catalytic activity">
    <reaction evidence="1 14">
        <text>Hydrolyzes free adenine bases from 7,8-dihydro-8-oxoguanine:adenine mismatched double-stranded DNA, leaving an apurinic site.</text>
        <dbReference type="EC" id="3.2.2.31"/>
    </reaction>
</comment>
<dbReference type="AlphaFoldDB" id="A0A1Y4L817"/>
<keyword evidence="6" id="KW-0004">4Fe-4S</keyword>
<keyword evidence="13 14" id="KW-0326">Glycosidase</keyword>
<evidence type="ECO:0000256" key="9">
    <source>
        <dbReference type="ARBA" id="ARBA00022801"/>
    </source>
</evidence>
<evidence type="ECO:0000256" key="11">
    <source>
        <dbReference type="ARBA" id="ARBA00023014"/>
    </source>
</evidence>
<dbReference type="NCBIfam" id="TIGR01084">
    <property type="entry name" value="mutY"/>
    <property type="match status" value="1"/>
</dbReference>
<dbReference type="EMBL" id="NFKK01000007">
    <property type="protein sequence ID" value="OUP52867.1"/>
    <property type="molecule type" value="Genomic_DNA"/>
</dbReference>
<dbReference type="SUPFAM" id="SSF48150">
    <property type="entry name" value="DNA-glycosylase"/>
    <property type="match status" value="1"/>
</dbReference>
<dbReference type="PANTHER" id="PTHR42944">
    <property type="entry name" value="ADENINE DNA GLYCOSYLASE"/>
    <property type="match status" value="1"/>
</dbReference>
<evidence type="ECO:0000259" key="15">
    <source>
        <dbReference type="SMART" id="SM00478"/>
    </source>
</evidence>
<keyword evidence="9" id="KW-0378">Hydrolase</keyword>
<keyword evidence="8 14" id="KW-0227">DNA damage</keyword>
<dbReference type="Gene3D" id="3.90.79.10">
    <property type="entry name" value="Nucleoside Triphosphate Pyrophosphohydrolase"/>
    <property type="match status" value="1"/>
</dbReference>
<evidence type="ECO:0000313" key="17">
    <source>
        <dbReference type="Proteomes" id="UP000195897"/>
    </source>
</evidence>
<name>A0A1Y4L817_9FIRM</name>
<dbReference type="GO" id="GO:0000701">
    <property type="term" value="F:purine-specific mismatch base pair DNA N-glycosylase activity"/>
    <property type="evidence" value="ECO:0007669"/>
    <property type="project" value="UniProtKB-EC"/>
</dbReference>
<dbReference type="InterPro" id="IPR005760">
    <property type="entry name" value="A/G_AdeGlyc_MutY"/>
</dbReference>
<comment type="cofactor">
    <cofactor evidence="14">
        <name>[4Fe-4S] cluster</name>
        <dbReference type="ChEBI" id="CHEBI:49883"/>
    </cofactor>
    <text evidence="14">Binds 1 [4Fe-4S] cluster.</text>
</comment>
<comment type="caution">
    <text evidence="16">The sequence shown here is derived from an EMBL/GenBank/DDBJ whole genome shotgun (WGS) entry which is preliminary data.</text>
</comment>
<organism evidence="16 17">
    <name type="scientific">Butyricicoccus pullicaecorum</name>
    <dbReference type="NCBI Taxonomy" id="501571"/>
    <lineage>
        <taxon>Bacteria</taxon>
        <taxon>Bacillati</taxon>
        <taxon>Bacillota</taxon>
        <taxon>Clostridia</taxon>
        <taxon>Eubacteriales</taxon>
        <taxon>Butyricicoccaceae</taxon>
        <taxon>Butyricicoccus</taxon>
    </lineage>
</organism>
<evidence type="ECO:0000256" key="2">
    <source>
        <dbReference type="ARBA" id="ARBA00002933"/>
    </source>
</evidence>
<dbReference type="Pfam" id="PF00633">
    <property type="entry name" value="HHH"/>
    <property type="match status" value="1"/>
</dbReference>
<dbReference type="InterPro" id="IPR044298">
    <property type="entry name" value="MIG/MutY"/>
</dbReference>
<evidence type="ECO:0000313" key="16">
    <source>
        <dbReference type="EMBL" id="OUP52867.1"/>
    </source>
</evidence>
<sequence>MTGAVTEPLLAWYDAGHRDLPWRRTRDPYRIWLSEIMLQQTRVEAVIPYYERFLSACPTVRDLADAPEETYLKLWEGLGYYSRVRNLHKAAQVICDTYGGQMPADHAALLKLPGIGDYTAGAVASIAFDIAEPAVDGNVLRVVARITGDERPIDDAKVKKDMRAQVAAIIPHDRPGAFNQAMMELGAVVCIPNGAPRCGDCPLMHLCRACHEQTTDRIPVRTPKKARTVVHRTVLLPRCGGLVGIRKRPDTGLLARMWELPAYEHPLEPSALRDQLTADGWKVERMLSLRPAKHIFTHIEWHMTGYYVELSEPVEDLTWVTPSALRGDYALPSAFRAFLKVIEEET</sequence>
<dbReference type="Gene3D" id="1.10.340.30">
    <property type="entry name" value="Hypothetical protein, domain 2"/>
    <property type="match status" value="1"/>
</dbReference>
<dbReference type="PANTHER" id="PTHR42944:SF1">
    <property type="entry name" value="ADENINE DNA GLYCOSYLASE"/>
    <property type="match status" value="1"/>
</dbReference>
<dbReference type="CDD" id="cd00056">
    <property type="entry name" value="ENDO3c"/>
    <property type="match status" value="1"/>
</dbReference>
<dbReference type="InterPro" id="IPR004036">
    <property type="entry name" value="Endonuclease-III-like_CS2"/>
</dbReference>
<dbReference type="SUPFAM" id="SSF55811">
    <property type="entry name" value="Nudix"/>
    <property type="match status" value="1"/>
</dbReference>
<dbReference type="GO" id="GO:0051539">
    <property type="term" value="F:4 iron, 4 sulfur cluster binding"/>
    <property type="evidence" value="ECO:0007669"/>
    <property type="project" value="UniProtKB-UniRule"/>
</dbReference>
<dbReference type="EC" id="3.2.2.31" evidence="4 14"/>
<dbReference type="Proteomes" id="UP000195897">
    <property type="component" value="Unassembled WGS sequence"/>
</dbReference>
<dbReference type="FunFam" id="1.10.340.30:FF:000002">
    <property type="entry name" value="Adenine DNA glycosylase"/>
    <property type="match status" value="1"/>
</dbReference>
<evidence type="ECO:0000256" key="4">
    <source>
        <dbReference type="ARBA" id="ARBA00012045"/>
    </source>
</evidence>
<dbReference type="InterPro" id="IPR015797">
    <property type="entry name" value="NUDIX_hydrolase-like_dom_sf"/>
</dbReference>
<reference evidence="17" key="1">
    <citation type="submission" date="2017-04" db="EMBL/GenBank/DDBJ databases">
        <title>Function of individual gut microbiota members based on whole genome sequencing of pure cultures obtained from chicken caecum.</title>
        <authorList>
            <person name="Medvecky M."/>
            <person name="Cejkova D."/>
            <person name="Polansky O."/>
            <person name="Karasova D."/>
            <person name="Kubasova T."/>
            <person name="Cizek A."/>
            <person name="Rychlik I."/>
        </authorList>
    </citation>
    <scope>NUCLEOTIDE SEQUENCE [LARGE SCALE GENOMIC DNA]</scope>
    <source>
        <strain evidence="17">An180</strain>
    </source>
</reference>
<dbReference type="Gene3D" id="1.10.1670.10">
    <property type="entry name" value="Helix-hairpin-Helix base-excision DNA repair enzymes (C-terminal)"/>
    <property type="match status" value="1"/>
</dbReference>
<dbReference type="PROSITE" id="PS01155">
    <property type="entry name" value="ENDONUCLEASE_III_2"/>
    <property type="match status" value="1"/>
</dbReference>
<dbReference type="Pfam" id="PF00730">
    <property type="entry name" value="HhH-GPD"/>
    <property type="match status" value="1"/>
</dbReference>
<evidence type="ECO:0000256" key="8">
    <source>
        <dbReference type="ARBA" id="ARBA00022763"/>
    </source>
</evidence>
<dbReference type="GO" id="GO:0046872">
    <property type="term" value="F:metal ion binding"/>
    <property type="evidence" value="ECO:0007669"/>
    <property type="project" value="UniProtKB-UniRule"/>
</dbReference>
<evidence type="ECO:0000256" key="1">
    <source>
        <dbReference type="ARBA" id="ARBA00000843"/>
    </source>
</evidence>
<dbReference type="GO" id="GO:0006284">
    <property type="term" value="P:base-excision repair"/>
    <property type="evidence" value="ECO:0007669"/>
    <property type="project" value="UniProtKB-UniRule"/>
</dbReference>
<dbReference type="InterPro" id="IPR029119">
    <property type="entry name" value="MutY_C"/>
</dbReference>
<keyword evidence="10 14" id="KW-0408">Iron</keyword>
<dbReference type="RefSeq" id="WP_087372664.1">
    <property type="nucleotide sequence ID" value="NZ_NFKK01000007.1"/>
</dbReference>
<gene>
    <name evidence="16" type="ORF">B5F17_07735</name>
</gene>
<dbReference type="SMART" id="SM00478">
    <property type="entry name" value="ENDO3c"/>
    <property type="match status" value="1"/>
</dbReference>
<proteinExistence type="inferred from homology"/>
<comment type="function">
    <text evidence="2">Adenine glycosylase active on G-A mispairs. MutY also corrects error-prone DNA synthesis past GO lesions which are due to the oxidatively damaged form of guanine: 7,8-dihydro-8-oxoguanine (8-oxo-dGTP).</text>
</comment>
<dbReference type="GO" id="GO:0006298">
    <property type="term" value="P:mismatch repair"/>
    <property type="evidence" value="ECO:0007669"/>
    <property type="project" value="TreeGrafter"/>
</dbReference>
<evidence type="ECO:0000256" key="5">
    <source>
        <dbReference type="ARBA" id="ARBA00022023"/>
    </source>
</evidence>
<protein>
    <recommendedName>
        <fullName evidence="5 14">Adenine DNA glycosylase</fullName>
        <ecNumber evidence="4 14">3.2.2.31</ecNumber>
    </recommendedName>
</protein>
<evidence type="ECO:0000256" key="12">
    <source>
        <dbReference type="ARBA" id="ARBA00023204"/>
    </source>
</evidence>
<dbReference type="GO" id="GO:0034039">
    <property type="term" value="F:8-oxo-7,8-dihydroguanine DNA N-glycosylase activity"/>
    <property type="evidence" value="ECO:0007669"/>
    <property type="project" value="TreeGrafter"/>
</dbReference>
<keyword evidence="7" id="KW-0479">Metal-binding</keyword>
<dbReference type="GO" id="GO:0035485">
    <property type="term" value="F:adenine/guanine mispair binding"/>
    <property type="evidence" value="ECO:0007669"/>
    <property type="project" value="TreeGrafter"/>
</dbReference>
<evidence type="ECO:0000256" key="6">
    <source>
        <dbReference type="ARBA" id="ARBA00022485"/>
    </source>
</evidence>
<comment type="similarity">
    <text evidence="3 14">Belongs to the Nth/MutY family.</text>
</comment>
<dbReference type="Pfam" id="PF14815">
    <property type="entry name" value="NUDIX_4"/>
    <property type="match status" value="1"/>
</dbReference>
<dbReference type="GO" id="GO:0032357">
    <property type="term" value="F:oxidized purine DNA binding"/>
    <property type="evidence" value="ECO:0007669"/>
    <property type="project" value="TreeGrafter"/>
</dbReference>
<accession>A0A1Y4L817</accession>
<evidence type="ECO:0000256" key="10">
    <source>
        <dbReference type="ARBA" id="ARBA00023004"/>
    </source>
</evidence>
<dbReference type="InterPro" id="IPR000445">
    <property type="entry name" value="HhH_motif"/>
</dbReference>
<dbReference type="InterPro" id="IPR023170">
    <property type="entry name" value="HhH_base_excis_C"/>
</dbReference>
<dbReference type="CDD" id="cd03431">
    <property type="entry name" value="NUDIX_DNA_Glycosylase_C-MutY"/>
    <property type="match status" value="1"/>
</dbReference>
<dbReference type="InterPro" id="IPR011257">
    <property type="entry name" value="DNA_glycosylase"/>
</dbReference>
<feature type="domain" description="HhH-GPD" evidence="15">
    <location>
        <begin position="37"/>
        <end position="188"/>
    </location>
</feature>